<organism evidence="4">
    <name type="scientific">uncultured Caudovirales phage</name>
    <dbReference type="NCBI Taxonomy" id="2100421"/>
    <lineage>
        <taxon>Viruses</taxon>
        <taxon>Duplodnaviria</taxon>
        <taxon>Heunggongvirae</taxon>
        <taxon>Uroviricota</taxon>
        <taxon>Caudoviricetes</taxon>
        <taxon>Peduoviridae</taxon>
        <taxon>Maltschvirus</taxon>
        <taxon>Maltschvirus maltsch</taxon>
    </lineage>
</organism>
<protein>
    <submittedName>
        <fullName evidence="4">Uncharacterized protein</fullName>
    </submittedName>
</protein>
<feature type="compositionally biased region" description="Low complexity" evidence="1">
    <location>
        <begin position="255"/>
        <end position="269"/>
    </location>
</feature>
<evidence type="ECO:0000256" key="1">
    <source>
        <dbReference type="SAM" id="MobiDB-lite"/>
    </source>
</evidence>
<proteinExistence type="predicted"/>
<dbReference type="EMBL" id="LR796959">
    <property type="protein sequence ID" value="CAB4177883.1"/>
    <property type="molecule type" value="Genomic_DNA"/>
</dbReference>
<dbReference type="EMBL" id="LR797465">
    <property type="protein sequence ID" value="CAB4218252.1"/>
    <property type="molecule type" value="Genomic_DNA"/>
</dbReference>
<dbReference type="EMBL" id="LR796485">
    <property type="protein sequence ID" value="CAB4147803.1"/>
    <property type="molecule type" value="Genomic_DNA"/>
</dbReference>
<evidence type="ECO:0000313" key="2">
    <source>
        <dbReference type="EMBL" id="CAB4147803.1"/>
    </source>
</evidence>
<reference evidence="4" key="1">
    <citation type="submission" date="2020-05" db="EMBL/GenBank/DDBJ databases">
        <authorList>
            <person name="Chiriac C."/>
            <person name="Salcher M."/>
            <person name="Ghai R."/>
            <person name="Kavagutti S V."/>
        </authorList>
    </citation>
    <scope>NUCLEOTIDE SEQUENCE</scope>
</reference>
<feature type="compositionally biased region" description="Polar residues" evidence="1">
    <location>
        <begin position="242"/>
        <end position="254"/>
    </location>
</feature>
<dbReference type="EMBL" id="LR797101">
    <property type="protein sequence ID" value="CAB4187078.1"/>
    <property type="molecule type" value="Genomic_DNA"/>
</dbReference>
<feature type="region of interest" description="Disordered" evidence="1">
    <location>
        <begin position="201"/>
        <end position="269"/>
    </location>
</feature>
<accession>A0A6J5R0V3</accession>
<evidence type="ECO:0000313" key="3">
    <source>
        <dbReference type="EMBL" id="CAB4177883.1"/>
    </source>
</evidence>
<name>A0A6J5R0V3_9CAUD</name>
<sequence>MPIDPNIPLQAGAGAAAPQNPLAQFGQVVGIANAMGQNKLQGVQTETAQQGLAATRASALGGIAITALSQVPDITKGDPNDPDGVLRGQMLVKALHLGIDGAVKNGVLDQGTAQHLFEGIANTRDPKELMGRVQQFALLGIDPNTALGRVYGQGGTISNGLVVQPGVVRDPMFGGGFTPAGQGVRQQVTPSELNERVIVGHDAKNNPIYGPKQQVTPRSLGGTAADTTSPLGDGRLPPALRNPQNAPQTTSANVTTPGPAATAAQSATGTQSAASFGQIADQGKRAIEQDAILGNMLTEAEQFTSGAQADRIKKFQQFTVRFAPGLALAFGADEKKLAANESFDKLAAQINDAQGAGSDARLAVMQNANPNSSLSPEGIRLIVNKMRGNTDYFKARAALAANWPDKADQAGFEQLAKNLDPRVFQLMRIPAGPQRDTFFKNMPQADRDAIKVSRDWAVNQGLFGGR</sequence>
<gene>
    <name evidence="3" type="ORF">UFOVP1011_5</name>
    <name evidence="4" type="ORF">UFOVP1162_3</name>
    <name evidence="5" type="ORF">UFOVP1611_6</name>
    <name evidence="2" type="ORF">UFOVP504_45</name>
</gene>
<evidence type="ECO:0000313" key="5">
    <source>
        <dbReference type="EMBL" id="CAB4218252.1"/>
    </source>
</evidence>
<evidence type="ECO:0000313" key="4">
    <source>
        <dbReference type="EMBL" id="CAB4187078.1"/>
    </source>
</evidence>